<dbReference type="PATRIC" id="fig|162209.4.peg.466"/>
<dbReference type="CDD" id="cd00077">
    <property type="entry name" value="HDc"/>
    <property type="match status" value="1"/>
</dbReference>
<keyword evidence="2" id="KW-1185">Reference proteome</keyword>
<evidence type="ECO:0000313" key="1">
    <source>
        <dbReference type="EMBL" id="ALS20829.1"/>
    </source>
</evidence>
<dbReference type="InterPro" id="IPR003607">
    <property type="entry name" value="HD/PDEase_dom"/>
</dbReference>
<gene>
    <name evidence="1" type="ORF">IJ22_04410</name>
</gene>
<proteinExistence type="predicted"/>
<dbReference type="Proteomes" id="UP000061660">
    <property type="component" value="Chromosome"/>
</dbReference>
<dbReference type="AlphaFoldDB" id="A0A0U2W0C5"/>
<dbReference type="Gene3D" id="1.10.3210.10">
    <property type="entry name" value="Hypothetical protein af1432"/>
    <property type="match status" value="1"/>
</dbReference>
<dbReference type="OrthoDB" id="9759601at2"/>
<dbReference type="KEGG" id="pnp:IJ22_04410"/>
<dbReference type="PANTHER" id="PTHR43155">
    <property type="entry name" value="CYCLIC DI-GMP PHOSPHODIESTERASE PA4108-RELATED"/>
    <property type="match status" value="1"/>
</dbReference>
<evidence type="ECO:0000313" key="2">
    <source>
        <dbReference type="Proteomes" id="UP000061660"/>
    </source>
</evidence>
<organism evidence="1 2">
    <name type="scientific">Paenibacillus naphthalenovorans</name>
    <dbReference type="NCBI Taxonomy" id="162209"/>
    <lineage>
        <taxon>Bacteria</taxon>
        <taxon>Bacillati</taxon>
        <taxon>Bacillota</taxon>
        <taxon>Bacilli</taxon>
        <taxon>Bacillales</taxon>
        <taxon>Paenibacillaceae</taxon>
        <taxon>Paenibacillus</taxon>
    </lineage>
</organism>
<dbReference type="PANTHER" id="PTHR43155:SF2">
    <property type="entry name" value="CYCLIC DI-GMP PHOSPHODIESTERASE PA4108"/>
    <property type="match status" value="1"/>
</dbReference>
<dbReference type="STRING" id="162209.IJ22_04410"/>
<accession>A0A0U2W0C5</accession>
<keyword evidence="1" id="KW-0378">Hydrolase</keyword>
<dbReference type="Pfam" id="PF13487">
    <property type="entry name" value="HD_5"/>
    <property type="match status" value="1"/>
</dbReference>
<name>A0A0U2W0C5_9BACL</name>
<dbReference type="SMART" id="SM00471">
    <property type="entry name" value="HDc"/>
    <property type="match status" value="1"/>
</dbReference>
<dbReference type="GO" id="GO:0016787">
    <property type="term" value="F:hydrolase activity"/>
    <property type="evidence" value="ECO:0007669"/>
    <property type="project" value="UniProtKB-KW"/>
</dbReference>
<dbReference type="RefSeq" id="WP_062406919.1">
    <property type="nucleotide sequence ID" value="NZ_BJCS01000002.1"/>
</dbReference>
<reference evidence="1 2" key="2">
    <citation type="journal article" date="2016" name="Genome Announc.">
        <title>Complete Genome Sequences of Two Interactive Moderate Thermophiles, Paenibacillus napthalenovorans 32O-Y and Paenibacillus sp. 32O-W.</title>
        <authorList>
            <person name="Butler R.R.III."/>
            <person name="Wang J."/>
            <person name="Stark B.C."/>
            <person name="Pombert J.F."/>
        </authorList>
    </citation>
    <scope>NUCLEOTIDE SEQUENCE [LARGE SCALE GENOMIC DNA]</scope>
    <source>
        <strain evidence="1 2">32O-Y</strain>
    </source>
</reference>
<protein>
    <submittedName>
        <fullName evidence="1">HD family phosphohydrolase</fullName>
    </submittedName>
</protein>
<dbReference type="InterPro" id="IPR037522">
    <property type="entry name" value="HD_GYP_dom"/>
</dbReference>
<dbReference type="PROSITE" id="PS51832">
    <property type="entry name" value="HD_GYP"/>
    <property type="match status" value="1"/>
</dbReference>
<sequence>MRLLPIGKVESGMRLAKRIYNSEGLPLLMEQVELTQTMIRRLMDLGVDFVYIDDPRTRDITVEDTISEETRIRAISQIRRSFRQLMGDQMKRTSITGLQLGKEFRSVMDMILNDLSNHKESMIMLTHISAMDDYLYHHSMNVCVYSTMLGMAHGYSRDELMTLGIGALLHDIGKTQIPLELLRKKEPLSEKEYDLIKQHAVYGFQFLKDEPNIPLIAAHCALQHHERMDGSGYPRGLKGDEIHEYARLIGLVDSYDAMTTHRVYRNALLPHQALEILFTGSGTLYETEKIELFRDKIAIYPIGITVTLSTGEKGVVVDLNSKVPHRPVIRLLQDAEGQELKDTPEIDLSKALSVTITGVNDMDVPPPRGTQVRA</sequence>
<dbReference type="SUPFAM" id="SSF109604">
    <property type="entry name" value="HD-domain/PDEase-like"/>
    <property type="match status" value="1"/>
</dbReference>
<dbReference type="EMBL" id="CP013652">
    <property type="protein sequence ID" value="ALS20829.1"/>
    <property type="molecule type" value="Genomic_DNA"/>
</dbReference>
<reference evidence="2" key="1">
    <citation type="submission" date="2015-12" db="EMBL/GenBank/DDBJ databases">
        <title>Complete genome sequences of two moderately thermophilic Paenibacillus species.</title>
        <authorList>
            <person name="Butler R.III."/>
            <person name="Wang J."/>
            <person name="Stark B.C."/>
            <person name="Pombert J.-F."/>
        </authorList>
    </citation>
    <scope>NUCLEOTIDE SEQUENCE [LARGE SCALE GENOMIC DNA]</scope>
    <source>
        <strain evidence="2">32O-Y</strain>
    </source>
</reference>